<evidence type="ECO:0000256" key="1">
    <source>
        <dbReference type="ARBA" id="ARBA00022801"/>
    </source>
</evidence>
<name>A0A9W6Q9G6_9ACTN</name>
<feature type="transmembrane region" description="Helical" evidence="2">
    <location>
        <begin position="12"/>
        <end position="39"/>
    </location>
</feature>
<organism evidence="3 4">
    <name type="scientific">Kitasatospora phosalacinea</name>
    <dbReference type="NCBI Taxonomy" id="2065"/>
    <lineage>
        <taxon>Bacteria</taxon>
        <taxon>Bacillati</taxon>
        <taxon>Actinomycetota</taxon>
        <taxon>Actinomycetes</taxon>
        <taxon>Kitasatosporales</taxon>
        <taxon>Streptomycetaceae</taxon>
        <taxon>Kitasatospora</taxon>
    </lineage>
</organism>
<dbReference type="Proteomes" id="UP001165041">
    <property type="component" value="Unassembled WGS sequence"/>
</dbReference>
<gene>
    <name evidence="3" type="ORF">Kpho02_32100</name>
</gene>
<dbReference type="PROSITE" id="PS00758">
    <property type="entry name" value="ARGE_DAPE_CPG2_1"/>
    <property type="match status" value="1"/>
</dbReference>
<dbReference type="EMBL" id="BSSA01000009">
    <property type="protein sequence ID" value="GLW70911.1"/>
    <property type="molecule type" value="Genomic_DNA"/>
</dbReference>
<dbReference type="RefSeq" id="WP_285736719.1">
    <property type="nucleotide sequence ID" value="NZ_BSSA01000009.1"/>
</dbReference>
<evidence type="ECO:0000313" key="4">
    <source>
        <dbReference type="Proteomes" id="UP001165041"/>
    </source>
</evidence>
<dbReference type="InterPro" id="IPR001261">
    <property type="entry name" value="ArgE/DapE_CS"/>
</dbReference>
<proteinExistence type="predicted"/>
<dbReference type="AlphaFoldDB" id="A0A9W6Q9G6"/>
<accession>A0A9W6Q9G6</accession>
<keyword evidence="2" id="KW-1133">Transmembrane helix</keyword>
<evidence type="ECO:0000313" key="3">
    <source>
        <dbReference type="EMBL" id="GLW70911.1"/>
    </source>
</evidence>
<comment type="caution">
    <text evidence="3">The sequence shown here is derived from an EMBL/GenBank/DDBJ whole genome shotgun (WGS) entry which is preliminary data.</text>
</comment>
<keyword evidence="1" id="KW-0378">Hydrolase</keyword>
<sequence>MVARHVARWIVQWVTLAGVAAVVLFGMALVVGMPLLLFVSHLDTVPGP</sequence>
<evidence type="ECO:0000256" key="2">
    <source>
        <dbReference type="SAM" id="Phobius"/>
    </source>
</evidence>
<keyword evidence="2" id="KW-0812">Transmembrane</keyword>
<keyword evidence="2" id="KW-0472">Membrane</keyword>
<protein>
    <submittedName>
        <fullName evidence="3">Uncharacterized protein</fullName>
    </submittedName>
</protein>
<reference evidence="3" key="1">
    <citation type="submission" date="2023-02" db="EMBL/GenBank/DDBJ databases">
        <title>Kitasatospora phosalacinea NBRC 14627.</title>
        <authorList>
            <person name="Ichikawa N."/>
            <person name="Sato H."/>
            <person name="Tonouchi N."/>
        </authorList>
    </citation>
    <scope>NUCLEOTIDE SEQUENCE</scope>
    <source>
        <strain evidence="3">NBRC 14627</strain>
    </source>
</reference>